<evidence type="ECO:0000313" key="3">
    <source>
        <dbReference type="EMBL" id="REK69888.1"/>
    </source>
</evidence>
<protein>
    <submittedName>
        <fullName evidence="3">Amidase</fullName>
    </submittedName>
</protein>
<dbReference type="InterPro" id="IPR036928">
    <property type="entry name" value="AS_sf"/>
</dbReference>
<dbReference type="Pfam" id="PF01425">
    <property type="entry name" value="Amidase"/>
    <property type="match status" value="1"/>
</dbReference>
<dbReference type="RefSeq" id="WP_119704486.1">
    <property type="nucleotide sequence ID" value="NZ_JBHSOI010000002.1"/>
</dbReference>
<keyword evidence="4" id="KW-1185">Reference proteome</keyword>
<evidence type="ECO:0000313" key="4">
    <source>
        <dbReference type="Proteomes" id="UP000265581"/>
    </source>
</evidence>
<name>A0A371P2R6_9ACTN</name>
<gene>
    <name evidence="3" type="ORF">DX116_11900</name>
</gene>
<dbReference type="OrthoDB" id="182039at2"/>
<dbReference type="InterPro" id="IPR013783">
    <property type="entry name" value="Ig-like_fold"/>
</dbReference>
<evidence type="ECO:0000259" key="2">
    <source>
        <dbReference type="Pfam" id="PF16640"/>
    </source>
</evidence>
<dbReference type="InterPro" id="IPR032109">
    <property type="entry name" value="Big_3_5"/>
</dbReference>
<dbReference type="InterPro" id="IPR023631">
    <property type="entry name" value="Amidase_dom"/>
</dbReference>
<comment type="caution">
    <text evidence="3">The sequence shown here is derived from an EMBL/GenBank/DDBJ whole genome shotgun (WGS) entry which is preliminary data.</text>
</comment>
<dbReference type="Pfam" id="PF16640">
    <property type="entry name" value="Big_3_5"/>
    <property type="match status" value="1"/>
</dbReference>
<dbReference type="Proteomes" id="UP000265581">
    <property type="component" value="Unassembled WGS sequence"/>
</dbReference>
<dbReference type="Gene3D" id="3.90.1300.10">
    <property type="entry name" value="Amidase signature (AS) domain"/>
    <property type="match status" value="1"/>
</dbReference>
<organism evidence="3 4">
    <name type="scientific">Aeromicrobium endophyticum</name>
    <dbReference type="NCBI Taxonomy" id="2292704"/>
    <lineage>
        <taxon>Bacteria</taxon>
        <taxon>Bacillati</taxon>
        <taxon>Actinomycetota</taxon>
        <taxon>Actinomycetes</taxon>
        <taxon>Propionibacteriales</taxon>
        <taxon>Nocardioidaceae</taxon>
        <taxon>Aeromicrobium</taxon>
    </lineage>
</organism>
<dbReference type="PANTHER" id="PTHR42678">
    <property type="entry name" value="AMIDASE"/>
    <property type="match status" value="1"/>
</dbReference>
<dbReference type="EMBL" id="QUBR01000002">
    <property type="protein sequence ID" value="REK69888.1"/>
    <property type="molecule type" value="Genomic_DNA"/>
</dbReference>
<dbReference type="AlphaFoldDB" id="A0A371P2R6"/>
<sequence length="919" mass="95434">MTRESSRRQRRRQRLIPTVLVGGLVAGAISVAAPSNALNTATLAGSQTWTVHDASFPGLDTGSVRTTSGGALQGYGGLRVDVQGGVSPLNGILLRGFGITYDGRGTFDTTQGVKVDGVVVQRNLTVGTDKAYGRFLDSFTNTTKKTVVVDVAFGGQLGYGTGNNKASVATTSNGDASITTADGWASFDTAAGPTRRPSATVTGTPGTAGALTRVGNFLRDPFENSFASAGADENNHPGFVHGLTIAPGDTVSLAQYVVTGGTSVSDVGATASSLLTSPDVSGLSSSEICSIVNFPKTAVGTTDAACTPGTRAPITNEVKNATQAETVTTTSPYDPIGKDITTLLADFESRKTNSQQVVRAYLDRIAAYDRGAFGLHSVLSVAPDAMKQARAADAARKAGDKRPLLGVPILAKDIIDTKDMPTTGGSDLFDGWTPKDDSYQVKKLREAGAIIVGKANLSRFAQSGHFSESHYGQVWNAFDPSKSSIGSSGGSAVAVASSFGAAALGTQTGDSLWGPSWGGSLYSLRGTDGMQSSDGTMPLTLIQDYVGFIAQSLPDLSLLLNASATTDNPADVLDDVANGKRPSDWRTFLKADALKGKVIGIPAGAYDDPFGTTVTSDALKAQFAVFEQAGATIKQIPAAPAAPTRPDFGSLGNEGWRQWFAAHPDAPTTLDQVSTGNGSTNEQQRAFEAYRAQYRALLEKWMSDNGADAVLYPQGLSDIHLNDTIGNSFGRLDPQSSAAGVPTAIFPAGVNANGTPIGFQLQGAAFQDGELLGMAYAYDTIAKGRQIPTITPALAYDADAIPNPVEPLEPIPTQPAPSVPVKIASAVSFKLSSSSIKAGKNGKVTVAVKASGVSGPLGTIRVKKGSKTLKTVTFRAKDKGKRTFTLPKLGKGKHRLKVVYSGGGDVKGKTSTTRTLRVK</sequence>
<evidence type="ECO:0000259" key="1">
    <source>
        <dbReference type="Pfam" id="PF01425"/>
    </source>
</evidence>
<proteinExistence type="predicted"/>
<feature type="domain" description="Amidase" evidence="1">
    <location>
        <begin position="357"/>
        <end position="636"/>
    </location>
</feature>
<dbReference type="Gene3D" id="2.60.40.10">
    <property type="entry name" value="Immunoglobulins"/>
    <property type="match status" value="1"/>
</dbReference>
<feature type="domain" description="Bacterial Ig-like" evidence="2">
    <location>
        <begin position="831"/>
        <end position="918"/>
    </location>
</feature>
<accession>A0A371P2R6</accession>
<dbReference type="SUPFAM" id="SSF75304">
    <property type="entry name" value="Amidase signature (AS) enzymes"/>
    <property type="match status" value="1"/>
</dbReference>
<reference evidence="3 4" key="1">
    <citation type="submission" date="2018-08" db="EMBL/GenBank/DDBJ databases">
        <title>Aeromicrobium sp. M2KJ-4, whole genome shotgun sequence.</title>
        <authorList>
            <person name="Tuo L."/>
        </authorList>
    </citation>
    <scope>NUCLEOTIDE SEQUENCE [LARGE SCALE GENOMIC DNA]</scope>
    <source>
        <strain evidence="3 4">M2KJ-4</strain>
    </source>
</reference>
<dbReference type="GO" id="GO:0005975">
    <property type="term" value="P:carbohydrate metabolic process"/>
    <property type="evidence" value="ECO:0007669"/>
    <property type="project" value="UniProtKB-ARBA"/>
</dbReference>
<dbReference type="PANTHER" id="PTHR42678:SF34">
    <property type="entry name" value="OS04G0183300 PROTEIN"/>
    <property type="match status" value="1"/>
</dbReference>